<protein>
    <recommendedName>
        <fullName evidence="4">dihydropteroate synthase</fullName>
        <ecNumber evidence="4">2.5.1.15</ecNumber>
    </recommendedName>
</protein>
<dbReference type="GO" id="GO:0004156">
    <property type="term" value="F:dihydropteroate synthase activity"/>
    <property type="evidence" value="ECO:0007669"/>
    <property type="project" value="UniProtKB-EC"/>
</dbReference>
<dbReference type="NCBIfam" id="TIGR01496">
    <property type="entry name" value="DHPS"/>
    <property type="match status" value="1"/>
</dbReference>
<keyword evidence="8" id="KW-0289">Folate biosynthesis</keyword>
<comment type="catalytic activity">
    <reaction evidence="1">
        <text>(7,8-dihydropterin-6-yl)methyl diphosphate + 4-aminobenzoate = 7,8-dihydropteroate + diphosphate</text>
        <dbReference type="Rhea" id="RHEA:19949"/>
        <dbReference type="ChEBI" id="CHEBI:17836"/>
        <dbReference type="ChEBI" id="CHEBI:17839"/>
        <dbReference type="ChEBI" id="CHEBI:33019"/>
        <dbReference type="ChEBI" id="CHEBI:72950"/>
        <dbReference type="EC" id="2.5.1.15"/>
    </reaction>
</comment>
<evidence type="ECO:0000259" key="9">
    <source>
        <dbReference type="PROSITE" id="PS50972"/>
    </source>
</evidence>
<evidence type="ECO:0000256" key="1">
    <source>
        <dbReference type="ARBA" id="ARBA00000012"/>
    </source>
</evidence>
<dbReference type="GO" id="GO:0046872">
    <property type="term" value="F:metal ion binding"/>
    <property type="evidence" value="ECO:0007669"/>
    <property type="project" value="UniProtKB-KW"/>
</dbReference>
<accession>A0A381SL88</accession>
<proteinExistence type="predicted"/>
<name>A0A381SL88_9ZZZZ</name>
<dbReference type="PROSITE" id="PS00793">
    <property type="entry name" value="DHPS_2"/>
    <property type="match status" value="1"/>
</dbReference>
<dbReference type="SUPFAM" id="SSF51717">
    <property type="entry name" value="Dihydropteroate synthetase-like"/>
    <property type="match status" value="1"/>
</dbReference>
<sequence>MGVVNVTPDSFSGDGHTDPAQAIAKGLALVDAGADILDVGGESTRPGATPLDAETEERRVGPVIEALVNQTNVPISVDTYKAGVARAALNRGASLVNDVSGLRYDPNLAGEVVVRRAGLILSHTRGRSSDMYSQASYKAVAEEIITELEWSLEAASNAGISREHVIVDPGLGFAKRAEHSMAALGQLDRFRLLGRPILVGPSRKSFFTAVLGDVPPDEREWGTAGAVAASVLLGAHVVRVHGVREMVDVVRVADSIRMHREGIGFTAADQS</sequence>
<dbReference type="EMBL" id="UINC01002963">
    <property type="protein sequence ID" value="SVA02033.1"/>
    <property type="molecule type" value="Genomic_DNA"/>
</dbReference>
<evidence type="ECO:0000256" key="6">
    <source>
        <dbReference type="ARBA" id="ARBA00022723"/>
    </source>
</evidence>
<keyword evidence="5" id="KW-0808">Transferase</keyword>
<dbReference type="InterPro" id="IPR011005">
    <property type="entry name" value="Dihydropteroate_synth-like_sf"/>
</dbReference>
<keyword evidence="6" id="KW-0479">Metal-binding</keyword>
<dbReference type="PROSITE" id="PS50972">
    <property type="entry name" value="PTERIN_BINDING"/>
    <property type="match status" value="1"/>
</dbReference>
<reference evidence="10" key="1">
    <citation type="submission" date="2018-05" db="EMBL/GenBank/DDBJ databases">
        <authorList>
            <person name="Lanie J.A."/>
            <person name="Ng W.-L."/>
            <person name="Kazmierczak K.M."/>
            <person name="Andrzejewski T.M."/>
            <person name="Davidsen T.M."/>
            <person name="Wayne K.J."/>
            <person name="Tettelin H."/>
            <person name="Glass J.I."/>
            <person name="Rusch D."/>
            <person name="Podicherti R."/>
            <person name="Tsui H.-C.T."/>
            <person name="Winkler M.E."/>
        </authorList>
    </citation>
    <scope>NUCLEOTIDE SEQUENCE</scope>
</reference>
<dbReference type="InterPro" id="IPR006390">
    <property type="entry name" value="DHP_synth_dom"/>
</dbReference>
<evidence type="ECO:0000256" key="2">
    <source>
        <dbReference type="ARBA" id="ARBA00001946"/>
    </source>
</evidence>
<keyword evidence="7" id="KW-0460">Magnesium</keyword>
<dbReference type="PANTHER" id="PTHR20941:SF1">
    <property type="entry name" value="FOLIC ACID SYNTHESIS PROTEIN FOL1"/>
    <property type="match status" value="1"/>
</dbReference>
<dbReference type="GO" id="GO:0046656">
    <property type="term" value="P:folic acid biosynthetic process"/>
    <property type="evidence" value="ECO:0007669"/>
    <property type="project" value="UniProtKB-KW"/>
</dbReference>
<comment type="pathway">
    <text evidence="3">Cofactor biosynthesis; tetrahydrofolate biosynthesis; 7,8-dihydrofolate from 2-amino-4-hydroxy-6-hydroxymethyl-7,8-dihydropteridine diphosphate and 4-aminobenzoate: step 1/2.</text>
</comment>
<dbReference type="CDD" id="cd00739">
    <property type="entry name" value="DHPS"/>
    <property type="match status" value="1"/>
</dbReference>
<feature type="domain" description="Pterin-binding" evidence="9">
    <location>
        <begin position="1"/>
        <end position="251"/>
    </location>
</feature>
<dbReference type="EC" id="2.5.1.15" evidence="4"/>
<evidence type="ECO:0000256" key="7">
    <source>
        <dbReference type="ARBA" id="ARBA00022842"/>
    </source>
</evidence>
<dbReference type="Gene3D" id="3.20.20.20">
    <property type="entry name" value="Dihydropteroate synthase-like"/>
    <property type="match status" value="1"/>
</dbReference>
<dbReference type="Pfam" id="PF00809">
    <property type="entry name" value="Pterin_bind"/>
    <property type="match status" value="1"/>
</dbReference>
<dbReference type="PANTHER" id="PTHR20941">
    <property type="entry name" value="FOLATE SYNTHESIS PROTEINS"/>
    <property type="match status" value="1"/>
</dbReference>
<evidence type="ECO:0000256" key="3">
    <source>
        <dbReference type="ARBA" id="ARBA00004763"/>
    </source>
</evidence>
<evidence type="ECO:0000256" key="8">
    <source>
        <dbReference type="ARBA" id="ARBA00022909"/>
    </source>
</evidence>
<dbReference type="AlphaFoldDB" id="A0A381SL88"/>
<comment type="cofactor">
    <cofactor evidence="2">
        <name>Mg(2+)</name>
        <dbReference type="ChEBI" id="CHEBI:18420"/>
    </cofactor>
</comment>
<dbReference type="GO" id="GO:0005829">
    <property type="term" value="C:cytosol"/>
    <property type="evidence" value="ECO:0007669"/>
    <property type="project" value="TreeGrafter"/>
</dbReference>
<dbReference type="InterPro" id="IPR000489">
    <property type="entry name" value="Pterin-binding_dom"/>
</dbReference>
<evidence type="ECO:0000256" key="4">
    <source>
        <dbReference type="ARBA" id="ARBA00012458"/>
    </source>
</evidence>
<gene>
    <name evidence="10" type="ORF">METZ01_LOCUS54887</name>
</gene>
<dbReference type="InterPro" id="IPR045031">
    <property type="entry name" value="DHP_synth-like"/>
</dbReference>
<evidence type="ECO:0000256" key="5">
    <source>
        <dbReference type="ARBA" id="ARBA00022679"/>
    </source>
</evidence>
<evidence type="ECO:0000313" key="10">
    <source>
        <dbReference type="EMBL" id="SVA02033.1"/>
    </source>
</evidence>
<organism evidence="10">
    <name type="scientific">marine metagenome</name>
    <dbReference type="NCBI Taxonomy" id="408172"/>
    <lineage>
        <taxon>unclassified sequences</taxon>
        <taxon>metagenomes</taxon>
        <taxon>ecological metagenomes</taxon>
    </lineage>
</organism>
<dbReference type="GO" id="GO:0046654">
    <property type="term" value="P:tetrahydrofolate biosynthetic process"/>
    <property type="evidence" value="ECO:0007669"/>
    <property type="project" value="TreeGrafter"/>
</dbReference>